<feature type="region of interest" description="Disordered" evidence="1">
    <location>
        <begin position="1"/>
        <end position="22"/>
    </location>
</feature>
<reference evidence="3" key="1">
    <citation type="submission" date="2018-03" db="EMBL/GenBank/DDBJ databases">
        <title>Genomic analysis of the strain SH-1 isolated from shrimp intestine.</title>
        <authorList>
            <person name="Kim Y.-S."/>
            <person name="Kim S.-E."/>
            <person name="Kim K.-H."/>
        </authorList>
    </citation>
    <scope>NUCLEOTIDE SEQUENCE [LARGE SCALE GENOMIC DNA]</scope>
    <source>
        <strain evidence="3">SH-1</strain>
    </source>
</reference>
<keyword evidence="3" id="KW-1185">Reference proteome</keyword>
<sequence>MTSIHGITAIDRYNHPGPRLRPRMKTTLPAGDHRKLRQHLDLCKELPQPAMTLLAHVLRNKIRTTEPVSNLHARDLVTGGCHVTYSVNGGAHQAGLLVHRAGSGSGSSVIPVASLLGATLIGMRVGQQAPLLCEDGTITSVSVLGVTPQN</sequence>
<evidence type="ECO:0000313" key="2">
    <source>
        <dbReference type="EMBL" id="AVO37512.2"/>
    </source>
</evidence>
<dbReference type="RefSeq" id="WP_149615482.1">
    <property type="nucleotide sequence ID" value="NZ_CP027665.1"/>
</dbReference>
<dbReference type="EMBL" id="CP027665">
    <property type="protein sequence ID" value="AVO37512.2"/>
    <property type="molecule type" value="Genomic_DNA"/>
</dbReference>
<dbReference type="Gene3D" id="3.10.50.30">
    <property type="entry name" value="Transcription elongation factor, GreA/GreB, C-terminal domain"/>
    <property type="match status" value="1"/>
</dbReference>
<evidence type="ECO:0000256" key="1">
    <source>
        <dbReference type="SAM" id="MobiDB-lite"/>
    </source>
</evidence>
<organism evidence="2 3">
    <name type="scientific">Pukyongiella litopenaei</name>
    <dbReference type="NCBI Taxonomy" id="2605946"/>
    <lineage>
        <taxon>Bacteria</taxon>
        <taxon>Pseudomonadati</taxon>
        <taxon>Pseudomonadota</taxon>
        <taxon>Alphaproteobacteria</taxon>
        <taxon>Rhodobacterales</taxon>
        <taxon>Paracoccaceae</taxon>
        <taxon>Pukyongiella</taxon>
    </lineage>
</organism>
<evidence type="ECO:0000313" key="3">
    <source>
        <dbReference type="Proteomes" id="UP000237655"/>
    </source>
</evidence>
<proteinExistence type="predicted"/>
<name>A0A2S0MNP0_9RHOB</name>
<dbReference type="KEGG" id="thas:C6Y53_07185"/>
<dbReference type="AlphaFoldDB" id="A0A2S0MNP0"/>
<evidence type="ECO:0008006" key="4">
    <source>
        <dbReference type="Google" id="ProtNLM"/>
    </source>
</evidence>
<dbReference type="InterPro" id="IPR036953">
    <property type="entry name" value="GreA/GreB_C_sf"/>
</dbReference>
<accession>A0A2S0MNP0</accession>
<protein>
    <recommendedName>
        <fullName evidence="4">Transcription elongation factor GreA/GreB C-terminal domain-containing protein</fullName>
    </recommendedName>
</protein>
<gene>
    <name evidence="2" type="ORF">C6Y53_07185</name>
</gene>
<dbReference type="GO" id="GO:0003677">
    <property type="term" value="F:DNA binding"/>
    <property type="evidence" value="ECO:0007669"/>
    <property type="project" value="InterPro"/>
</dbReference>
<dbReference type="Proteomes" id="UP000237655">
    <property type="component" value="Chromosome"/>
</dbReference>
<dbReference type="GO" id="GO:0032784">
    <property type="term" value="P:regulation of DNA-templated transcription elongation"/>
    <property type="evidence" value="ECO:0007669"/>
    <property type="project" value="InterPro"/>
</dbReference>